<evidence type="ECO:0000313" key="2">
    <source>
        <dbReference type="Proteomes" id="UP000054549"/>
    </source>
</evidence>
<protein>
    <submittedName>
        <fullName evidence="1">Uncharacterized protein</fullName>
    </submittedName>
</protein>
<accession>A0A0C2WJG6</accession>
<dbReference type="EMBL" id="KN818398">
    <property type="protein sequence ID" value="KIL56811.1"/>
    <property type="molecule type" value="Genomic_DNA"/>
</dbReference>
<dbReference type="Proteomes" id="UP000054549">
    <property type="component" value="Unassembled WGS sequence"/>
</dbReference>
<gene>
    <name evidence="1" type="ORF">M378DRAFT_172338</name>
</gene>
<reference evidence="1 2" key="1">
    <citation type="submission" date="2014-04" db="EMBL/GenBank/DDBJ databases">
        <title>Evolutionary Origins and Diversification of the Mycorrhizal Mutualists.</title>
        <authorList>
            <consortium name="DOE Joint Genome Institute"/>
            <consortium name="Mycorrhizal Genomics Consortium"/>
            <person name="Kohler A."/>
            <person name="Kuo A."/>
            <person name="Nagy L.G."/>
            <person name="Floudas D."/>
            <person name="Copeland A."/>
            <person name="Barry K.W."/>
            <person name="Cichocki N."/>
            <person name="Veneault-Fourrey C."/>
            <person name="LaButti K."/>
            <person name="Lindquist E.A."/>
            <person name="Lipzen A."/>
            <person name="Lundell T."/>
            <person name="Morin E."/>
            <person name="Murat C."/>
            <person name="Riley R."/>
            <person name="Ohm R."/>
            <person name="Sun H."/>
            <person name="Tunlid A."/>
            <person name="Henrissat B."/>
            <person name="Grigoriev I.V."/>
            <person name="Hibbett D.S."/>
            <person name="Martin F."/>
        </authorList>
    </citation>
    <scope>NUCLEOTIDE SEQUENCE [LARGE SCALE GENOMIC DNA]</scope>
    <source>
        <strain evidence="1 2">Koide BX008</strain>
    </source>
</reference>
<sequence>MVGPGRTLSLIGPTNNHSASTPHAPWFASYLELLISYRYFSDQNQLRYLCNQIRRYSQSAN</sequence>
<dbReference type="HOGENOM" id="CLU_2922129_0_0_1"/>
<organism evidence="1 2">
    <name type="scientific">Amanita muscaria (strain Koide BX008)</name>
    <dbReference type="NCBI Taxonomy" id="946122"/>
    <lineage>
        <taxon>Eukaryota</taxon>
        <taxon>Fungi</taxon>
        <taxon>Dikarya</taxon>
        <taxon>Basidiomycota</taxon>
        <taxon>Agaricomycotina</taxon>
        <taxon>Agaricomycetes</taxon>
        <taxon>Agaricomycetidae</taxon>
        <taxon>Agaricales</taxon>
        <taxon>Pluteineae</taxon>
        <taxon>Amanitaceae</taxon>
        <taxon>Amanita</taxon>
    </lineage>
</organism>
<evidence type="ECO:0000313" key="1">
    <source>
        <dbReference type="EMBL" id="KIL56811.1"/>
    </source>
</evidence>
<dbReference type="AlphaFoldDB" id="A0A0C2WJG6"/>
<proteinExistence type="predicted"/>
<dbReference type="InParanoid" id="A0A0C2WJG6"/>
<keyword evidence="2" id="KW-1185">Reference proteome</keyword>
<name>A0A0C2WJG6_AMAMK</name>